<dbReference type="GO" id="GO:0005634">
    <property type="term" value="C:nucleus"/>
    <property type="evidence" value="ECO:0007669"/>
    <property type="project" value="UniProtKB-SubCell"/>
</dbReference>
<dbReference type="InterPro" id="IPR003822">
    <property type="entry name" value="PAH"/>
</dbReference>
<feature type="region of interest" description="Disordered" evidence="8">
    <location>
        <begin position="159"/>
        <end position="211"/>
    </location>
</feature>
<protein>
    <recommendedName>
        <fullName evidence="9">PHD-type domain-containing protein</fullName>
    </recommendedName>
</protein>
<evidence type="ECO:0000313" key="11">
    <source>
        <dbReference type="Proteomes" id="UP000019478"/>
    </source>
</evidence>
<dbReference type="Proteomes" id="UP000019478">
    <property type="component" value="Unassembled WGS sequence"/>
</dbReference>
<evidence type="ECO:0000256" key="8">
    <source>
        <dbReference type="SAM" id="MobiDB-lite"/>
    </source>
</evidence>
<proteinExistence type="predicted"/>
<feature type="compositionally biased region" description="Low complexity" evidence="8">
    <location>
        <begin position="1229"/>
        <end position="1239"/>
    </location>
</feature>
<evidence type="ECO:0000313" key="10">
    <source>
        <dbReference type="EMBL" id="EXJ80004.1"/>
    </source>
</evidence>
<dbReference type="eggNOG" id="KOG4204">
    <property type="taxonomic scope" value="Eukaryota"/>
</dbReference>
<dbReference type="SUPFAM" id="SSF57903">
    <property type="entry name" value="FYVE/PHD zinc finger"/>
    <property type="match status" value="1"/>
</dbReference>
<dbReference type="EMBL" id="AMGY01000007">
    <property type="protein sequence ID" value="EXJ80004.1"/>
    <property type="molecule type" value="Genomic_DNA"/>
</dbReference>
<dbReference type="RefSeq" id="XP_007736578.1">
    <property type="nucleotide sequence ID" value="XM_007738388.1"/>
</dbReference>
<comment type="caution">
    <text evidence="10">The sequence shown here is derived from an EMBL/GenBank/DDBJ whole genome shotgun (WGS) entry which is preliminary data.</text>
</comment>
<dbReference type="OrthoDB" id="4161771at2759"/>
<dbReference type="Gene3D" id="1.20.1160.11">
    <property type="entry name" value="Paired amphipathic helix"/>
    <property type="match status" value="1"/>
</dbReference>
<dbReference type="HOGENOM" id="CLU_246491_0_0_1"/>
<keyword evidence="3 6" id="KW-0863">Zinc-finger</keyword>
<evidence type="ECO:0000256" key="6">
    <source>
        <dbReference type="PROSITE-ProRule" id="PRU00146"/>
    </source>
</evidence>
<dbReference type="GO" id="GO:0008270">
    <property type="term" value="F:zinc ion binding"/>
    <property type="evidence" value="ECO:0007669"/>
    <property type="project" value="UniProtKB-KW"/>
</dbReference>
<dbReference type="GeneID" id="19172378"/>
<feature type="compositionally biased region" description="Basic residues" evidence="8">
    <location>
        <begin position="537"/>
        <end position="556"/>
    </location>
</feature>
<dbReference type="InterPro" id="IPR019787">
    <property type="entry name" value="Znf_PHD-finger"/>
</dbReference>
<gene>
    <name evidence="10" type="ORF">A1O3_08290</name>
</gene>
<feature type="region of interest" description="Disordered" evidence="8">
    <location>
        <begin position="1229"/>
        <end position="1262"/>
    </location>
</feature>
<evidence type="ECO:0000256" key="7">
    <source>
        <dbReference type="PROSITE-ProRule" id="PRU00810"/>
    </source>
</evidence>
<feature type="region of interest" description="Disordered" evidence="8">
    <location>
        <begin position="516"/>
        <end position="566"/>
    </location>
</feature>
<feature type="region of interest" description="Disordered" evidence="8">
    <location>
        <begin position="32"/>
        <end position="144"/>
    </location>
</feature>
<feature type="compositionally biased region" description="Polar residues" evidence="8">
    <location>
        <begin position="32"/>
        <end position="42"/>
    </location>
</feature>
<dbReference type="InterPro" id="IPR001965">
    <property type="entry name" value="Znf_PHD"/>
</dbReference>
<dbReference type="GO" id="GO:0006355">
    <property type="term" value="P:regulation of DNA-templated transcription"/>
    <property type="evidence" value="ECO:0007669"/>
    <property type="project" value="InterPro"/>
</dbReference>
<feature type="compositionally biased region" description="Polar residues" evidence="8">
    <location>
        <begin position="50"/>
        <end position="72"/>
    </location>
</feature>
<dbReference type="InterPro" id="IPR036600">
    <property type="entry name" value="PAH_sf"/>
</dbReference>
<keyword evidence="2" id="KW-0479">Metal-binding</keyword>
<dbReference type="Pfam" id="PF02671">
    <property type="entry name" value="PAH"/>
    <property type="match status" value="1"/>
</dbReference>
<feature type="compositionally biased region" description="Polar residues" evidence="8">
    <location>
        <begin position="190"/>
        <end position="209"/>
    </location>
</feature>
<name>W9YCE3_9EURO</name>
<feature type="compositionally biased region" description="Polar residues" evidence="8">
    <location>
        <begin position="1105"/>
        <end position="1148"/>
    </location>
</feature>
<dbReference type="SUPFAM" id="SSF47762">
    <property type="entry name" value="PAH2 domain"/>
    <property type="match status" value="1"/>
</dbReference>
<dbReference type="Gene3D" id="3.30.40.10">
    <property type="entry name" value="Zinc/RING finger domain, C3HC4 (zinc finger)"/>
    <property type="match status" value="1"/>
</dbReference>
<dbReference type="PROSITE" id="PS51477">
    <property type="entry name" value="PAH"/>
    <property type="match status" value="1"/>
</dbReference>
<feature type="compositionally biased region" description="Basic and acidic residues" evidence="8">
    <location>
        <begin position="516"/>
        <end position="530"/>
    </location>
</feature>
<evidence type="ECO:0000256" key="3">
    <source>
        <dbReference type="ARBA" id="ARBA00022771"/>
    </source>
</evidence>
<dbReference type="CDD" id="cd15489">
    <property type="entry name" value="PHD_SF"/>
    <property type="match status" value="1"/>
</dbReference>
<keyword evidence="4" id="KW-0862">Zinc</keyword>
<evidence type="ECO:0000259" key="9">
    <source>
        <dbReference type="PROSITE" id="PS50016"/>
    </source>
</evidence>
<feature type="region of interest" description="Disordered" evidence="8">
    <location>
        <begin position="802"/>
        <end position="834"/>
    </location>
</feature>
<evidence type="ECO:0000256" key="4">
    <source>
        <dbReference type="ARBA" id="ARBA00022833"/>
    </source>
</evidence>
<evidence type="ECO:0000256" key="2">
    <source>
        <dbReference type="ARBA" id="ARBA00022723"/>
    </source>
</evidence>
<dbReference type="STRING" id="1182542.W9YCE3"/>
<accession>W9YCE3</accession>
<reference evidence="10 11" key="1">
    <citation type="submission" date="2013-03" db="EMBL/GenBank/DDBJ databases">
        <title>The Genome Sequence of Capronia epimyces CBS 606.96.</title>
        <authorList>
            <consortium name="The Broad Institute Genomics Platform"/>
            <person name="Cuomo C."/>
            <person name="de Hoog S."/>
            <person name="Gorbushina A."/>
            <person name="Walker B."/>
            <person name="Young S.K."/>
            <person name="Zeng Q."/>
            <person name="Gargeya S."/>
            <person name="Fitzgerald M."/>
            <person name="Haas B."/>
            <person name="Abouelleil A."/>
            <person name="Allen A.W."/>
            <person name="Alvarado L."/>
            <person name="Arachchi H.M."/>
            <person name="Berlin A.M."/>
            <person name="Chapman S.B."/>
            <person name="Gainer-Dewar J."/>
            <person name="Goldberg J."/>
            <person name="Griggs A."/>
            <person name="Gujja S."/>
            <person name="Hansen M."/>
            <person name="Howarth C."/>
            <person name="Imamovic A."/>
            <person name="Ireland A."/>
            <person name="Larimer J."/>
            <person name="McCowan C."/>
            <person name="Murphy C."/>
            <person name="Pearson M."/>
            <person name="Poon T.W."/>
            <person name="Priest M."/>
            <person name="Roberts A."/>
            <person name="Saif S."/>
            <person name="Shea T."/>
            <person name="Sisk P."/>
            <person name="Sykes S."/>
            <person name="Wortman J."/>
            <person name="Nusbaum C."/>
            <person name="Birren B."/>
        </authorList>
    </citation>
    <scope>NUCLEOTIDE SEQUENCE [LARGE SCALE GENOMIC DNA]</scope>
    <source>
        <strain evidence="10 11">CBS 606.96</strain>
    </source>
</reference>
<organism evidence="10 11">
    <name type="scientific">Capronia epimyces CBS 606.96</name>
    <dbReference type="NCBI Taxonomy" id="1182542"/>
    <lineage>
        <taxon>Eukaryota</taxon>
        <taxon>Fungi</taxon>
        <taxon>Dikarya</taxon>
        <taxon>Ascomycota</taxon>
        <taxon>Pezizomycotina</taxon>
        <taxon>Eurotiomycetes</taxon>
        <taxon>Chaetothyriomycetidae</taxon>
        <taxon>Chaetothyriales</taxon>
        <taxon>Herpotrichiellaceae</taxon>
        <taxon>Capronia</taxon>
    </lineage>
</organism>
<evidence type="ECO:0000256" key="5">
    <source>
        <dbReference type="ARBA" id="ARBA00023242"/>
    </source>
</evidence>
<dbReference type="SMART" id="SM00249">
    <property type="entry name" value="PHD"/>
    <property type="match status" value="1"/>
</dbReference>
<dbReference type="PROSITE" id="PS50016">
    <property type="entry name" value="ZF_PHD_2"/>
    <property type="match status" value="1"/>
</dbReference>
<keyword evidence="11" id="KW-1185">Reference proteome</keyword>
<feature type="compositionally biased region" description="Basic and acidic residues" evidence="8">
    <location>
        <begin position="1087"/>
        <end position="1102"/>
    </location>
</feature>
<sequence length="1465" mass="160028">MATGYPASSAYTGAFGFLPPLINDRVSSLDGQPIATQTSNSPAGVFGGATSISSQRSKPSESSGQSEWTQQPPIAPLSMRRKITPPPLRRGGSYRSSESQERHLQHGVHYKPAPIHCGNDFGSGTRSTTSDRHGSTPHHHSHDYFHKERMVGGVHEYGEGATRSLPWGSSKQPSGRKEEQTRVQLGPTPAMTSQGRDSENASNQESSFDAHQADIVFQKKRKDMTYKIMQSLNSLPESSRGEDSSRRSANQSINAMKVGYGETDRGDDVQHLEVLERRRRLGLASSGGNTALSTVLSSRQVNVSSVADIGLRTPQTHSPSLDHRDTGPEAGRVDTIEKGNLNIPAQGLTIPKTPREITGVQTTRISNEETASTSSTATSRSKAVCKACGVPGSQVTPLVPCSRCRKGYHDRCGNPKPQNSAKLDDFICGRCLRKRSREVPSIPTPKPSAVPTWAQNARARPVSLLNPVIPGAMNPCTTESLSSIDRVNAVNAAEITSAQSEPRSTIFSLLNNEVWPKEASTRSTPKDKTLTDSSSKSNKHMAKRHAITFDPRKRRAQQLEGKPCSTLLGTESADAVSNHNRPGILAQTPLASTGQPAGGLFRRQQASLVRHDPSGPAPFEPEDGHAATLDAAHNYLEKFRTQCNDDSRFNNFLDILKDFEDPAVNFPETVQKLAQLFSDRPVLIRELNNLLPQGYLIECDAQEVTDLIGPEVSDGSIPDSSGHKATMLSTHASLKKIATDIGSVAAEKKLCEGCHKVIFGRTSRCVRCSLGLVRHKSKEKASAEVMTDMSVVSPVAPVAPVAPDSATPASDLACPEGDSQMQNDHRTPSPPALQQRLMPNTLKRTVSEQVLFVPRKKTKLAPLAINRAKESLRRLSLSHNAESISEAEAEALDTGLEGRRSLEQLTRLAILEEKGAREKRTTANTTATAYAPLKEFVDRSHGSREALLDSDPGRSREPALSFPHVGAGVCLDDGLGAEAPDNLHMTEARSAGGDDTRPLSQVKHRTQVAHGTIHGTEVVRDHLRRESLETTEMQENTRNEQVPNDVCATVRACKTSPTPDRHDSMSADPDLEESRSDDPMSTCGRLDPLKFHESLRDREYRCHGGTSSTQRGDMSHTASQDQQTDLASSYDRNSTTPPGDLVGSSSETLIGVRPYQITANDPEDEDDTRDDATLTQTQPTRRTTVSRQLATTMSDIEDGDDVPLNSIRDNDPVPEISSAEVFSMLGRHSVLSSSSQPSSTITRADSRQSEVQNSSPATEIDQAVWTEAEENASVARLKAQGAIFESESDSDPTDRTHDLVALPFQRPIDPPWKLRQRSSNLFDILNGAEDYSTTQVSLSPPSEARPSRKQLVGNLLKYQCREQRRKFGNPHQEVNRLLEGMQVTADVQCETRLDTPDSFTVGRFERTTVIMSVEEFMGVPEEPVVALDKDKDALVFIEGKNHRGGRTLRSPRRIKDAEKFPFAYK</sequence>
<comment type="subcellular location">
    <subcellularLocation>
        <location evidence="1 7">Nucleus</location>
    </subcellularLocation>
</comment>
<evidence type="ECO:0000256" key="1">
    <source>
        <dbReference type="ARBA" id="ARBA00004123"/>
    </source>
</evidence>
<feature type="compositionally biased region" description="Low complexity" evidence="8">
    <location>
        <begin position="1173"/>
        <end position="1188"/>
    </location>
</feature>
<feature type="region of interest" description="Disordered" evidence="8">
    <location>
        <begin position="1054"/>
        <end position="1212"/>
    </location>
</feature>
<feature type="domain" description="PHD-type" evidence="9">
    <location>
        <begin position="382"/>
        <end position="434"/>
    </location>
</feature>
<dbReference type="InterPro" id="IPR011011">
    <property type="entry name" value="Znf_FYVE_PHD"/>
</dbReference>
<keyword evidence="5 7" id="KW-0539">Nucleus</keyword>
<dbReference type="InterPro" id="IPR013083">
    <property type="entry name" value="Znf_RING/FYVE/PHD"/>
</dbReference>